<dbReference type="EMBL" id="JPKZ01000633">
    <property type="protein sequence ID" value="KHN86320.1"/>
    <property type="molecule type" value="Genomic_DNA"/>
</dbReference>
<dbReference type="STRING" id="6265.A0A0B2VZB9"/>
<evidence type="ECO:0000256" key="5">
    <source>
        <dbReference type="ARBA" id="ARBA00022777"/>
    </source>
</evidence>
<name>A0A0B2VZB9_TOXCA</name>
<dbReference type="Pfam" id="PF00069">
    <property type="entry name" value="Pkinase"/>
    <property type="match status" value="1"/>
</dbReference>
<evidence type="ECO:0000256" key="7">
    <source>
        <dbReference type="ARBA" id="ARBA00047899"/>
    </source>
</evidence>
<dbReference type="SUPFAM" id="SSF56112">
    <property type="entry name" value="Protein kinase-like (PK-like)"/>
    <property type="match status" value="1"/>
</dbReference>
<feature type="domain" description="Protein kinase" evidence="10">
    <location>
        <begin position="27"/>
        <end position="286"/>
    </location>
</feature>
<dbReference type="Proteomes" id="UP000031036">
    <property type="component" value="Unassembled WGS sequence"/>
</dbReference>
<dbReference type="GO" id="GO:0005524">
    <property type="term" value="F:ATP binding"/>
    <property type="evidence" value="ECO:0007669"/>
    <property type="project" value="UniProtKB-UniRule"/>
</dbReference>
<evidence type="ECO:0000256" key="2">
    <source>
        <dbReference type="ARBA" id="ARBA00022527"/>
    </source>
</evidence>
<evidence type="ECO:0000256" key="4">
    <source>
        <dbReference type="ARBA" id="ARBA00022741"/>
    </source>
</evidence>
<accession>A0A0B2VZB9</accession>
<keyword evidence="6 9" id="KW-0067">ATP-binding</keyword>
<dbReference type="InterPro" id="IPR000719">
    <property type="entry name" value="Prot_kinase_dom"/>
</dbReference>
<keyword evidence="2" id="KW-0723">Serine/threonine-protein kinase</keyword>
<proteinExistence type="predicted"/>
<dbReference type="GO" id="GO:0005634">
    <property type="term" value="C:nucleus"/>
    <property type="evidence" value="ECO:0007669"/>
    <property type="project" value="TreeGrafter"/>
</dbReference>
<dbReference type="AlphaFoldDB" id="A0A0B2VZB9"/>
<evidence type="ECO:0000259" key="10">
    <source>
        <dbReference type="PROSITE" id="PS50011"/>
    </source>
</evidence>
<sequence>MAYASTSHQALTTKTNNAHTVAPKTTWNVVRTLGEGAFGEVKLVVDSRNVSIAVAMKCIDLQRHPHVIDAVRKEALLQRMLRGHRNIVQYIGMRVEGGSEFQIFLEYADGGELFDQIEPDIGMPPAKAQFYFRQLIDGVKFIHSMGIVHRDIKPENILLTQNDVLKISDFGMATVFKHKGQERMLNTRCGTLPYVSPQVLTGTYRAEPTDIWSCGVVLVALLAGELPWESPSIGTKAYMNWKESANLDEHPWKKIGTVALALLRTILTEEEGLRATIERIMNHPWFTADFVKHKGVLSRINSCAQYSSSNGAPVKKRRCELGITEDSCGQFVDSISQPAACVPRCSLEDTLINARKVVERKVVNPAFSQPENIEALLLNHSQIDESQMQCIDPLQLLVRRMTRFCVKVSVVEAMNRIVEACESSGFDAKKRAYNQLAVSDRREMSFMVAIYEMVYLDGKKVMVDFRRSRGDGLEFKRAFLVLKRKLGIIVCKEGTDWLERHGLVCSQAFTQLSVH</sequence>
<evidence type="ECO:0000256" key="3">
    <source>
        <dbReference type="ARBA" id="ARBA00022679"/>
    </source>
</evidence>
<dbReference type="PROSITE" id="PS00107">
    <property type="entry name" value="PROTEIN_KINASE_ATP"/>
    <property type="match status" value="1"/>
</dbReference>
<dbReference type="InterPro" id="IPR017441">
    <property type="entry name" value="Protein_kinase_ATP_BS"/>
</dbReference>
<evidence type="ECO:0000256" key="9">
    <source>
        <dbReference type="PROSITE-ProRule" id="PRU10141"/>
    </source>
</evidence>
<dbReference type="EC" id="2.7.11.1" evidence="1"/>
<dbReference type="GO" id="GO:0005737">
    <property type="term" value="C:cytoplasm"/>
    <property type="evidence" value="ECO:0007669"/>
    <property type="project" value="TreeGrafter"/>
</dbReference>
<keyword evidence="3" id="KW-0808">Transferase</keyword>
<gene>
    <name evidence="11" type="primary">chk-1</name>
    <name evidence="11" type="ORF">Tcan_04246</name>
</gene>
<dbReference type="GO" id="GO:0035861">
    <property type="term" value="C:site of double-strand break"/>
    <property type="evidence" value="ECO:0007669"/>
    <property type="project" value="TreeGrafter"/>
</dbReference>
<dbReference type="Gene3D" id="1.10.510.10">
    <property type="entry name" value="Transferase(Phosphotransferase) domain 1"/>
    <property type="match status" value="1"/>
</dbReference>
<comment type="catalytic activity">
    <reaction evidence="7">
        <text>L-threonyl-[protein] + ATP = O-phospho-L-threonyl-[protein] + ADP + H(+)</text>
        <dbReference type="Rhea" id="RHEA:46608"/>
        <dbReference type="Rhea" id="RHEA-COMP:11060"/>
        <dbReference type="Rhea" id="RHEA-COMP:11605"/>
        <dbReference type="ChEBI" id="CHEBI:15378"/>
        <dbReference type="ChEBI" id="CHEBI:30013"/>
        <dbReference type="ChEBI" id="CHEBI:30616"/>
        <dbReference type="ChEBI" id="CHEBI:61977"/>
        <dbReference type="ChEBI" id="CHEBI:456216"/>
        <dbReference type="EC" id="2.7.11.1"/>
    </reaction>
</comment>
<dbReference type="InterPro" id="IPR008271">
    <property type="entry name" value="Ser/Thr_kinase_AS"/>
</dbReference>
<evidence type="ECO:0000313" key="12">
    <source>
        <dbReference type="Proteomes" id="UP000031036"/>
    </source>
</evidence>
<dbReference type="SMART" id="SM00220">
    <property type="entry name" value="S_TKc"/>
    <property type="match status" value="1"/>
</dbReference>
<reference evidence="11" key="1">
    <citation type="submission" date="2014-11" db="EMBL/GenBank/DDBJ databases">
        <title>Genetic blueprint of the zoonotic pathogen Toxocara canis.</title>
        <authorList>
            <person name="Zhu X.-Q."/>
            <person name="Korhonen P.K."/>
            <person name="Cai H."/>
            <person name="Young N.D."/>
            <person name="Nejsum P."/>
            <person name="von Samson-Himmelstjerna G."/>
            <person name="Boag P.R."/>
            <person name="Tan P."/>
            <person name="Li Q."/>
            <person name="Min J."/>
            <person name="Yang Y."/>
            <person name="Wang X."/>
            <person name="Fang X."/>
            <person name="Hall R.S."/>
            <person name="Hofmann A."/>
            <person name="Sternberg P.W."/>
            <person name="Jex A.R."/>
            <person name="Gasser R.B."/>
        </authorList>
    </citation>
    <scope>NUCLEOTIDE SEQUENCE [LARGE SCALE GENOMIC DNA]</scope>
    <source>
        <strain evidence="11">PN_DK_2014</strain>
    </source>
</reference>
<feature type="binding site" evidence="9">
    <location>
        <position position="57"/>
    </location>
    <ligand>
        <name>ATP</name>
        <dbReference type="ChEBI" id="CHEBI:30616"/>
    </ligand>
</feature>
<dbReference type="PANTHER" id="PTHR43895:SF32">
    <property type="entry name" value="SERINE_THREONINE-PROTEIN KINASE CHK1"/>
    <property type="match status" value="1"/>
</dbReference>
<keyword evidence="5 11" id="KW-0418">Kinase</keyword>
<dbReference type="Gene3D" id="3.30.310.80">
    <property type="entry name" value="Kinase associated domain 1, KA1"/>
    <property type="match status" value="1"/>
</dbReference>
<dbReference type="PANTHER" id="PTHR43895">
    <property type="entry name" value="CALCIUM/CALMODULIN-DEPENDENT PROTEIN KINASE KINASE-RELATED"/>
    <property type="match status" value="1"/>
</dbReference>
<dbReference type="InterPro" id="IPR011009">
    <property type="entry name" value="Kinase-like_dom_sf"/>
</dbReference>
<evidence type="ECO:0000313" key="11">
    <source>
        <dbReference type="EMBL" id="KHN86320.1"/>
    </source>
</evidence>
<keyword evidence="4 9" id="KW-0547">Nucleotide-binding</keyword>
<evidence type="ECO:0000256" key="1">
    <source>
        <dbReference type="ARBA" id="ARBA00012513"/>
    </source>
</evidence>
<dbReference type="PROSITE" id="PS50011">
    <property type="entry name" value="PROTEIN_KINASE_DOM"/>
    <property type="match status" value="1"/>
</dbReference>
<organism evidence="11 12">
    <name type="scientific">Toxocara canis</name>
    <name type="common">Canine roundworm</name>
    <dbReference type="NCBI Taxonomy" id="6265"/>
    <lineage>
        <taxon>Eukaryota</taxon>
        <taxon>Metazoa</taxon>
        <taxon>Ecdysozoa</taxon>
        <taxon>Nematoda</taxon>
        <taxon>Chromadorea</taxon>
        <taxon>Rhabditida</taxon>
        <taxon>Spirurina</taxon>
        <taxon>Ascaridomorpha</taxon>
        <taxon>Ascaridoidea</taxon>
        <taxon>Toxocaridae</taxon>
        <taxon>Toxocara</taxon>
    </lineage>
</organism>
<comment type="caution">
    <text evidence="11">The sequence shown here is derived from an EMBL/GenBank/DDBJ whole genome shotgun (WGS) entry which is preliminary data.</text>
</comment>
<evidence type="ECO:0000256" key="6">
    <source>
        <dbReference type="ARBA" id="ARBA00022840"/>
    </source>
</evidence>
<evidence type="ECO:0000256" key="8">
    <source>
        <dbReference type="ARBA" id="ARBA00048679"/>
    </source>
</evidence>
<dbReference type="GO" id="GO:0004674">
    <property type="term" value="F:protein serine/threonine kinase activity"/>
    <property type="evidence" value="ECO:0007669"/>
    <property type="project" value="UniProtKB-KW"/>
</dbReference>
<dbReference type="OrthoDB" id="539158at2759"/>
<comment type="catalytic activity">
    <reaction evidence="8">
        <text>L-seryl-[protein] + ATP = O-phospho-L-seryl-[protein] + ADP + H(+)</text>
        <dbReference type="Rhea" id="RHEA:17989"/>
        <dbReference type="Rhea" id="RHEA-COMP:9863"/>
        <dbReference type="Rhea" id="RHEA-COMP:11604"/>
        <dbReference type="ChEBI" id="CHEBI:15378"/>
        <dbReference type="ChEBI" id="CHEBI:29999"/>
        <dbReference type="ChEBI" id="CHEBI:30616"/>
        <dbReference type="ChEBI" id="CHEBI:83421"/>
        <dbReference type="ChEBI" id="CHEBI:456216"/>
        <dbReference type="EC" id="2.7.11.1"/>
    </reaction>
</comment>
<protein>
    <recommendedName>
        <fullName evidence="1">non-specific serine/threonine protein kinase</fullName>
        <ecNumber evidence="1">2.7.11.1</ecNumber>
    </recommendedName>
</protein>
<dbReference type="GO" id="GO:0007095">
    <property type="term" value="P:mitotic G2 DNA damage checkpoint signaling"/>
    <property type="evidence" value="ECO:0007669"/>
    <property type="project" value="TreeGrafter"/>
</dbReference>
<dbReference type="OMA" id="GYTCKVG"/>
<dbReference type="FunFam" id="1.10.510.10:FF:000301">
    <property type="entry name" value="Serine/threonine-protein kinase Chk1"/>
    <property type="match status" value="1"/>
</dbReference>
<dbReference type="PROSITE" id="PS00108">
    <property type="entry name" value="PROTEIN_KINASE_ST"/>
    <property type="match status" value="1"/>
</dbReference>
<keyword evidence="12" id="KW-1185">Reference proteome</keyword>